<evidence type="ECO:0000313" key="2">
    <source>
        <dbReference type="EnsemblMetazoa" id="ISCW020897-PA"/>
    </source>
</evidence>
<dbReference type="HOGENOM" id="CLU_1357649_0_0_1"/>
<dbReference type="VEuPathDB" id="VectorBase:ISCI020897"/>
<reference evidence="2" key="2">
    <citation type="submission" date="2020-05" db="UniProtKB">
        <authorList>
            <consortium name="EnsemblMetazoa"/>
        </authorList>
    </citation>
    <scope>IDENTIFICATION</scope>
    <source>
        <strain evidence="2">wikel</strain>
    </source>
</reference>
<dbReference type="AlphaFoldDB" id="B7Q4K9"/>
<evidence type="ECO:0000313" key="3">
    <source>
        <dbReference type="Proteomes" id="UP000001555"/>
    </source>
</evidence>
<dbReference type="EMBL" id="DS856701">
    <property type="protein sequence ID" value="EEC13781.1"/>
    <property type="molecule type" value="Genomic_DNA"/>
</dbReference>
<organism>
    <name type="scientific">Ixodes scapularis</name>
    <name type="common">Black-legged tick</name>
    <name type="synonym">Deer tick</name>
    <dbReference type="NCBI Taxonomy" id="6945"/>
    <lineage>
        <taxon>Eukaryota</taxon>
        <taxon>Metazoa</taxon>
        <taxon>Ecdysozoa</taxon>
        <taxon>Arthropoda</taxon>
        <taxon>Chelicerata</taxon>
        <taxon>Arachnida</taxon>
        <taxon>Acari</taxon>
        <taxon>Parasitiformes</taxon>
        <taxon>Ixodida</taxon>
        <taxon>Ixodoidea</taxon>
        <taxon>Ixodidae</taxon>
        <taxon>Ixodinae</taxon>
        <taxon>Ixodes</taxon>
    </lineage>
</organism>
<accession>B7Q4K9</accession>
<dbReference type="VEuPathDB" id="VectorBase:ISCW020897"/>
<dbReference type="EMBL" id="ABJB010297996">
    <property type="status" value="NOT_ANNOTATED_CDS"/>
    <property type="molecule type" value="Genomic_DNA"/>
</dbReference>
<reference evidence="1 3" key="1">
    <citation type="submission" date="2008-03" db="EMBL/GenBank/DDBJ databases">
        <title>Annotation of Ixodes scapularis.</title>
        <authorList>
            <consortium name="Ixodes scapularis Genome Project Consortium"/>
            <person name="Caler E."/>
            <person name="Hannick L.I."/>
            <person name="Bidwell S."/>
            <person name="Joardar V."/>
            <person name="Thiagarajan M."/>
            <person name="Amedeo P."/>
            <person name="Galinsky K.J."/>
            <person name="Schobel S."/>
            <person name="Inman J."/>
            <person name="Hostetler J."/>
            <person name="Miller J."/>
            <person name="Hammond M."/>
            <person name="Megy K."/>
            <person name="Lawson D."/>
            <person name="Kodira C."/>
            <person name="Sutton G."/>
            <person name="Meyer J."/>
            <person name="Hill C.A."/>
            <person name="Birren B."/>
            <person name="Nene V."/>
            <person name="Collins F."/>
            <person name="Alarcon-Chaidez F."/>
            <person name="Wikel S."/>
            <person name="Strausberg R."/>
        </authorList>
    </citation>
    <scope>NUCLEOTIDE SEQUENCE [LARGE SCALE GENOMIC DNA]</scope>
    <source>
        <strain evidence="3">Wikel</strain>
        <strain evidence="1">Wikel colony</strain>
    </source>
</reference>
<feature type="non-terminal residue" evidence="1">
    <location>
        <position position="1"/>
    </location>
</feature>
<sequence length="202" mass="21788">VLRSRASTVHAHARTTGLRPYYFHIARTDFTRVQARTCGGGAAFNEGTHLPFSLIISPLRARWKLRCRRRLRPERVQAPSARTLDSPASATRTATTLAAACPAVLRMRAGKPTPRGLAPPSRGWEKRELPRDAAAGGWWTVSGVNSGLITGHGGCLPRRCRWCHAWMSAFAWAAERASGLVRGGAFAACFASEGARDDVGGG</sequence>
<gene>
    <name evidence="1" type="ORF">IscW_ISCW020897</name>
</gene>
<protein>
    <submittedName>
        <fullName evidence="1 2">Uncharacterized protein</fullName>
    </submittedName>
</protein>
<evidence type="ECO:0000313" key="1">
    <source>
        <dbReference type="EMBL" id="EEC13781.1"/>
    </source>
</evidence>
<dbReference type="EnsemblMetazoa" id="ISCW020897-RA">
    <property type="protein sequence ID" value="ISCW020897-PA"/>
    <property type="gene ID" value="ISCW020897"/>
</dbReference>
<keyword evidence="3" id="KW-1185">Reference proteome</keyword>
<dbReference type="Proteomes" id="UP000001555">
    <property type="component" value="Unassembled WGS sequence"/>
</dbReference>
<name>B7Q4K9_IXOSC</name>
<proteinExistence type="predicted"/>
<dbReference type="PaxDb" id="6945-B7Q4K9"/>
<dbReference type="InParanoid" id="B7Q4K9"/>